<dbReference type="InterPro" id="IPR010149">
    <property type="entry name" value="CRISPR-assoc_prot_Csm2_III-A"/>
</dbReference>
<evidence type="ECO:0000256" key="6">
    <source>
        <dbReference type="ARBA" id="ARBA00031723"/>
    </source>
</evidence>
<comment type="caution">
    <text evidence="7">The sequence shown here is derived from an EMBL/GenBank/DDBJ whole genome shotgun (WGS) entry which is preliminary data.</text>
</comment>
<dbReference type="Pfam" id="PF03750">
    <property type="entry name" value="Csm2_III-A"/>
    <property type="match status" value="1"/>
</dbReference>
<evidence type="ECO:0000256" key="3">
    <source>
        <dbReference type="ARBA" id="ARBA00016118"/>
    </source>
</evidence>
<evidence type="ECO:0000313" key="7">
    <source>
        <dbReference type="EMBL" id="ONN28074.1"/>
    </source>
</evidence>
<dbReference type="Proteomes" id="UP000242616">
    <property type="component" value="Unassembled WGS sequence"/>
</dbReference>
<evidence type="ECO:0000256" key="1">
    <source>
        <dbReference type="ARBA" id="ARBA00003640"/>
    </source>
</evidence>
<keyword evidence="4" id="KW-0694">RNA-binding</keyword>
<evidence type="ECO:0000313" key="8">
    <source>
        <dbReference type="Proteomes" id="UP000242616"/>
    </source>
</evidence>
<protein>
    <recommendedName>
        <fullName evidence="3">CRISPR system Cms protein Csm2</fullName>
    </recommendedName>
    <alternativeName>
        <fullName evidence="6">CRISPR type III A-associated protein Csm2</fullName>
    </alternativeName>
</protein>
<dbReference type="EMBL" id="LBFC01000002">
    <property type="protein sequence ID" value="ONN28074.1"/>
    <property type="molecule type" value="Genomic_DNA"/>
</dbReference>
<comment type="similarity">
    <text evidence="2">Belongs to the CRISPR-associated Csm2 family.</text>
</comment>
<proteinExistence type="inferred from homology"/>
<keyword evidence="8" id="KW-1185">Reference proteome</keyword>
<keyword evidence="5" id="KW-0051">Antiviral defense</keyword>
<dbReference type="NCBIfam" id="TIGR01870">
    <property type="entry name" value="cas_TM1810_Csm2"/>
    <property type="match status" value="1"/>
</dbReference>
<sequence>MENKVLISKELSEKMLNPEKDPDGKLLFEYAKKLAEEVKSINSNQIRKYFSEVKKISMDESKFKYEVKRFLAVFLYNIKKLSNYRSIINQAENFANSMKNMVLTLDEGDINYLKRFKDFWEALVAYHKYLETTNKRR</sequence>
<name>A0ABX3ILM1_9BACT</name>
<evidence type="ECO:0000256" key="4">
    <source>
        <dbReference type="ARBA" id="ARBA00022884"/>
    </source>
</evidence>
<organism evidence="7 8">
    <name type="scientific">Thermosipho affectus</name>
    <dbReference type="NCBI Taxonomy" id="660294"/>
    <lineage>
        <taxon>Bacteria</taxon>
        <taxon>Thermotogati</taxon>
        <taxon>Thermotogota</taxon>
        <taxon>Thermotogae</taxon>
        <taxon>Thermotogales</taxon>
        <taxon>Fervidobacteriaceae</taxon>
        <taxon>Thermosipho</taxon>
    </lineage>
</organism>
<accession>A0ABX3ILM1</accession>
<gene>
    <name evidence="7" type="ORF">XJ44_00580</name>
</gene>
<evidence type="ECO:0000256" key="2">
    <source>
        <dbReference type="ARBA" id="ARBA00006896"/>
    </source>
</evidence>
<comment type="function">
    <text evidence="1">This subunit may be involved in monitoring complementarity of crRNA and target RNA.</text>
</comment>
<evidence type="ECO:0000256" key="5">
    <source>
        <dbReference type="ARBA" id="ARBA00023118"/>
    </source>
</evidence>
<dbReference type="RefSeq" id="WP_077286968.1">
    <property type="nucleotide sequence ID" value="NZ_LBFC01000002.1"/>
</dbReference>
<reference evidence="7 8" key="1">
    <citation type="submission" date="2015-06" db="EMBL/GenBank/DDBJ databases">
        <title>Genome sequencing of Thermotogales isolates from hydrothermal vents.</title>
        <authorList>
            <person name="Haverkamp T.H."/>
            <person name="Kublanov I.V."/>
            <person name="Nesbo C.L."/>
        </authorList>
    </citation>
    <scope>NUCLEOTIDE SEQUENCE [LARGE SCALE GENOMIC DNA]</scope>
    <source>
        <strain evidence="8">ik275mar</strain>
    </source>
</reference>